<keyword evidence="2" id="KW-0675">Receptor</keyword>
<dbReference type="AlphaFoldDB" id="A0A3E1R910"/>
<dbReference type="Proteomes" id="UP000260665">
    <property type="component" value="Unassembled WGS sequence"/>
</dbReference>
<reference evidence="2 3" key="1">
    <citation type="submission" date="2018-05" db="EMBL/GenBank/DDBJ databases">
        <title>Rhodoferax soyangensis sp.nov., isolated from an oligotrophic freshwater lake.</title>
        <authorList>
            <person name="Park M."/>
        </authorList>
    </citation>
    <scope>NUCLEOTIDE SEQUENCE [LARGE SCALE GENOMIC DNA]</scope>
    <source>
        <strain evidence="2 3">IMCC26218</strain>
    </source>
</reference>
<evidence type="ECO:0000313" key="2">
    <source>
        <dbReference type="EMBL" id="RFO95846.1"/>
    </source>
</evidence>
<dbReference type="EMBL" id="QFZK01000012">
    <property type="protein sequence ID" value="RFO95846.1"/>
    <property type="molecule type" value="Genomic_DNA"/>
</dbReference>
<evidence type="ECO:0000256" key="1">
    <source>
        <dbReference type="SAM" id="MobiDB-lite"/>
    </source>
</evidence>
<keyword evidence="3" id="KW-1185">Reference proteome</keyword>
<accession>A0A3E1R910</accession>
<evidence type="ECO:0000313" key="3">
    <source>
        <dbReference type="Proteomes" id="UP000260665"/>
    </source>
</evidence>
<protein>
    <submittedName>
        <fullName evidence="2">TonB-dependent receptor</fullName>
    </submittedName>
</protein>
<gene>
    <name evidence="2" type="ORF">DIC66_16430</name>
</gene>
<dbReference type="SUPFAM" id="SSF74653">
    <property type="entry name" value="TolA/TonB C-terminal domain"/>
    <property type="match status" value="1"/>
</dbReference>
<dbReference type="OrthoDB" id="9154019at2"/>
<comment type="caution">
    <text evidence="2">The sequence shown here is derived from an EMBL/GenBank/DDBJ whole genome shotgun (WGS) entry which is preliminary data.</text>
</comment>
<feature type="region of interest" description="Disordered" evidence="1">
    <location>
        <begin position="21"/>
        <end position="81"/>
    </location>
</feature>
<proteinExistence type="predicted"/>
<name>A0A3E1R910_9BURK</name>
<feature type="compositionally biased region" description="Pro residues" evidence="1">
    <location>
        <begin position="32"/>
        <end position="48"/>
    </location>
</feature>
<feature type="compositionally biased region" description="Basic and acidic residues" evidence="1">
    <location>
        <begin position="50"/>
        <end position="64"/>
    </location>
</feature>
<organism evidence="2 3">
    <name type="scientific">Rhodoferax lacus</name>
    <dbReference type="NCBI Taxonomy" id="2184758"/>
    <lineage>
        <taxon>Bacteria</taxon>
        <taxon>Pseudomonadati</taxon>
        <taxon>Pseudomonadota</taxon>
        <taxon>Betaproteobacteria</taxon>
        <taxon>Burkholderiales</taxon>
        <taxon>Comamonadaceae</taxon>
        <taxon>Rhodoferax</taxon>
    </lineage>
</organism>
<sequence length="199" mass="20943">MVGLCVAWLLKLMATGEEPRKKKVIQEIALMKPPPPPPPPKTPPPPPKEQVQEKMDIPKQDAPTKSEAPPPGPDLAVDAAGTGAGDGFGLVGKKGGADLIAGGGSGTGNKFAWYGALVKDRIQDAIARDKKLREAGEFSRNVNVWISGGGQITRVEMVGAGDKPELDETIKAVMKAMSALREGAPGDMPQPVRLRIASR</sequence>